<protein>
    <submittedName>
        <fullName evidence="1">Uncharacterized protein</fullName>
    </submittedName>
</protein>
<dbReference type="AlphaFoldDB" id="A0A1V6ST66"/>
<proteinExistence type="predicted"/>
<dbReference type="EMBL" id="MLKD01000022">
    <property type="protein sequence ID" value="OQE16950.1"/>
    <property type="molecule type" value="Genomic_DNA"/>
</dbReference>
<evidence type="ECO:0000313" key="2">
    <source>
        <dbReference type="Proteomes" id="UP000191285"/>
    </source>
</evidence>
<dbReference type="Proteomes" id="UP000191285">
    <property type="component" value="Unassembled WGS sequence"/>
</dbReference>
<comment type="caution">
    <text evidence="1">The sequence shown here is derived from an EMBL/GenBank/DDBJ whole genome shotgun (WGS) entry which is preliminary data.</text>
</comment>
<organism evidence="1 2">
    <name type="scientific">Penicillium steckii</name>
    <dbReference type="NCBI Taxonomy" id="303698"/>
    <lineage>
        <taxon>Eukaryota</taxon>
        <taxon>Fungi</taxon>
        <taxon>Dikarya</taxon>
        <taxon>Ascomycota</taxon>
        <taxon>Pezizomycotina</taxon>
        <taxon>Eurotiomycetes</taxon>
        <taxon>Eurotiomycetidae</taxon>
        <taxon>Eurotiales</taxon>
        <taxon>Aspergillaceae</taxon>
        <taxon>Penicillium</taxon>
    </lineage>
</organism>
<name>A0A1V6ST66_9EURO</name>
<accession>A0A1V6ST66</accession>
<evidence type="ECO:0000313" key="1">
    <source>
        <dbReference type="EMBL" id="OQE16950.1"/>
    </source>
</evidence>
<reference evidence="2" key="1">
    <citation type="journal article" date="2017" name="Nat. Microbiol.">
        <title>Global analysis of biosynthetic gene clusters reveals vast potential of secondary metabolite production in Penicillium species.</title>
        <authorList>
            <person name="Nielsen J.C."/>
            <person name="Grijseels S."/>
            <person name="Prigent S."/>
            <person name="Ji B."/>
            <person name="Dainat J."/>
            <person name="Nielsen K.F."/>
            <person name="Frisvad J.C."/>
            <person name="Workman M."/>
            <person name="Nielsen J."/>
        </authorList>
    </citation>
    <scope>NUCLEOTIDE SEQUENCE [LARGE SCALE GENOMIC DNA]</scope>
    <source>
        <strain evidence="2">IBT 24891</strain>
    </source>
</reference>
<gene>
    <name evidence="1" type="ORF">PENSTE_c022G09592</name>
</gene>
<sequence>MLAIMIEIWLNNGLRQSISLKFGFLSYRYKMTLHHGRGFYF</sequence>
<keyword evidence="2" id="KW-1185">Reference proteome</keyword>